<dbReference type="InterPro" id="IPR024078">
    <property type="entry name" value="LmbE-like_dom_sf"/>
</dbReference>
<gene>
    <name evidence="7" type="primary">Aste57867_21565</name>
    <name evidence="6" type="ORF">As57867_021496</name>
    <name evidence="7" type="ORF">ASTE57867_21565</name>
</gene>
<dbReference type="GO" id="GO:0005576">
    <property type="term" value="C:extracellular region"/>
    <property type="evidence" value="ECO:0007669"/>
    <property type="project" value="InterPro"/>
</dbReference>
<evidence type="ECO:0000256" key="4">
    <source>
        <dbReference type="SAM" id="SignalP"/>
    </source>
</evidence>
<evidence type="ECO:0000313" key="8">
    <source>
        <dbReference type="Proteomes" id="UP000332933"/>
    </source>
</evidence>
<dbReference type="PROSITE" id="PS50948">
    <property type="entry name" value="PAN"/>
    <property type="match status" value="1"/>
</dbReference>
<evidence type="ECO:0000259" key="5">
    <source>
        <dbReference type="PROSITE" id="PS50948"/>
    </source>
</evidence>
<proteinExistence type="predicted"/>
<feature type="chain" id="PRO_5033437568" evidence="4">
    <location>
        <begin position="20"/>
        <end position="838"/>
    </location>
</feature>
<dbReference type="SUPFAM" id="SSF102588">
    <property type="entry name" value="LmbE-like"/>
    <property type="match status" value="1"/>
</dbReference>
<dbReference type="EMBL" id="VJMH01006980">
    <property type="protein sequence ID" value="KAF0686641.1"/>
    <property type="molecule type" value="Genomic_DNA"/>
</dbReference>
<dbReference type="SUPFAM" id="SSF57414">
    <property type="entry name" value="Hairpin loop containing domain-like"/>
    <property type="match status" value="1"/>
</dbReference>
<evidence type="ECO:0000313" key="6">
    <source>
        <dbReference type="EMBL" id="KAF0686641.1"/>
    </source>
</evidence>
<protein>
    <submittedName>
        <fullName evidence="7">Aste57867_21565 protein</fullName>
    </submittedName>
</protein>
<keyword evidence="1" id="KW-0677">Repeat</keyword>
<dbReference type="InterPro" id="IPR003609">
    <property type="entry name" value="Pan_app"/>
</dbReference>
<dbReference type="Gene3D" id="3.30.30.180">
    <property type="match status" value="1"/>
</dbReference>
<evidence type="ECO:0000256" key="3">
    <source>
        <dbReference type="SAM" id="MobiDB-lite"/>
    </source>
</evidence>
<name>A0A485LHU2_9STRA</name>
<dbReference type="CDD" id="cd01100">
    <property type="entry name" value="APPLE_Factor_XI_like"/>
    <property type="match status" value="2"/>
</dbReference>
<dbReference type="InterPro" id="IPR000177">
    <property type="entry name" value="Apple"/>
</dbReference>
<dbReference type="AlphaFoldDB" id="A0A485LHU2"/>
<dbReference type="SMART" id="SM00223">
    <property type="entry name" value="APPLE"/>
    <property type="match status" value="2"/>
</dbReference>
<feature type="domain" description="Apple" evidence="5">
    <location>
        <begin position="172"/>
        <end position="240"/>
    </location>
</feature>
<keyword evidence="4" id="KW-0732">Signal</keyword>
<keyword evidence="8" id="KW-1185">Reference proteome</keyword>
<evidence type="ECO:0000313" key="7">
    <source>
        <dbReference type="EMBL" id="VFT98235.1"/>
    </source>
</evidence>
<feature type="compositionally biased region" description="Pro residues" evidence="3">
    <location>
        <begin position="90"/>
        <end position="164"/>
    </location>
</feature>
<sequence length="838" mass="88347">MVSTRVLVGAFMVASTAFGQTCSVVPDVDYPGNDLTTTNQGNPSGCCADCQATKGCKAYNWDSGTCYLKSKAGAAAASPGTVSGVFKPPTSKPTPAPTPKPTPAPTPSPTPSPTPKPTPSPTPSSTPASIPSPTPLPTPLPTPSPTPSPTPKPTPAPTPSPTPVSTPLGPVCSILPNVDLGGNDITSTSQPDAGNCCADCQATSGCKAFNWFQGTCYLKSAEGAHSSLPGSVSGILTSMGPLPSPFKVGTYGPQPGLAGTYHYMSNMQWATSATERADLTSLTESLLVVPPSERARPQLASAQAPKPFSLVASASECAKITATENQVFFTFSDDLCVVYYFPSGTDATGAATLLTTASTPLHSNQILPNLFSTGQDSATSPAACMTKCQAQRQCIAYAFTSNQCTYYMPQSASGSIAGWVHQPITRSLVESAPAYASMATASIDGFTSQSLTNVGSLDACASKASATKTSLFVYFANSTCALLAPLAAVSRSLDLVVFPASPQPLPGASLQLLPNSVVAPGMFTSASDCRLQCQPSLTNCFATEYDSATKQCTVHAPTYASAATLGWLTPARLPTSIATPQNVHFYIVAHQDDWQLFMSGSLFASLGDATTKVVVVYTTAGDDDQTDGWWQAREAGTLAAAQVWVERFGLFDSRRDTAPYAASGHRLTAVNMGNIKTIFSRISESGFGDLLDKTKAATPLDNTPTYKNVDELKQVLLAILQQESKGASTVNLHLPEFKEIGDDHELHRGTGRIVTELLATDARLQRCASVKYYFGYQKWHDAVNMKEPALSAQRDLWMTLSEAADRVYNHNSITWSVHADSLGRMYVNRDVPSKSPQC</sequence>
<dbReference type="Gene3D" id="3.50.4.10">
    <property type="entry name" value="Hepatocyte Growth Factor"/>
    <property type="match status" value="2"/>
</dbReference>
<feature type="region of interest" description="Disordered" evidence="3">
    <location>
        <begin position="78"/>
        <end position="170"/>
    </location>
</feature>
<dbReference type="Gene3D" id="3.40.50.10320">
    <property type="entry name" value="LmbE-like"/>
    <property type="match status" value="1"/>
</dbReference>
<dbReference type="Pfam" id="PF14295">
    <property type="entry name" value="PAN_4"/>
    <property type="match status" value="2"/>
</dbReference>
<organism evidence="7 8">
    <name type="scientific">Aphanomyces stellatus</name>
    <dbReference type="NCBI Taxonomy" id="120398"/>
    <lineage>
        <taxon>Eukaryota</taxon>
        <taxon>Sar</taxon>
        <taxon>Stramenopiles</taxon>
        <taxon>Oomycota</taxon>
        <taxon>Saprolegniomycetes</taxon>
        <taxon>Saprolegniales</taxon>
        <taxon>Verrucalvaceae</taxon>
        <taxon>Aphanomyces</taxon>
    </lineage>
</organism>
<keyword evidence="2" id="KW-1015">Disulfide bond</keyword>
<reference evidence="6" key="2">
    <citation type="submission" date="2019-06" db="EMBL/GenBank/DDBJ databases">
        <title>Genomics analysis of Aphanomyces spp. identifies a new class of oomycete effector associated with host adaptation.</title>
        <authorList>
            <person name="Gaulin E."/>
        </authorList>
    </citation>
    <scope>NUCLEOTIDE SEQUENCE</scope>
    <source>
        <strain evidence="6">CBS 578.67</strain>
    </source>
</reference>
<dbReference type="Proteomes" id="UP000332933">
    <property type="component" value="Unassembled WGS sequence"/>
</dbReference>
<dbReference type="PANTHER" id="PTHR33946">
    <property type="match status" value="1"/>
</dbReference>
<dbReference type="EMBL" id="CAADRA010007006">
    <property type="protein sequence ID" value="VFT98235.1"/>
    <property type="molecule type" value="Genomic_DNA"/>
</dbReference>
<evidence type="ECO:0000256" key="1">
    <source>
        <dbReference type="ARBA" id="ARBA00022737"/>
    </source>
</evidence>
<dbReference type="PANTHER" id="PTHR33946:SF4">
    <property type="entry name" value="COAGULATION FACTOR XI"/>
    <property type="match status" value="1"/>
</dbReference>
<dbReference type="Pfam" id="PF00024">
    <property type="entry name" value="PAN_1"/>
    <property type="match status" value="1"/>
</dbReference>
<reference evidence="7 8" key="1">
    <citation type="submission" date="2019-03" db="EMBL/GenBank/DDBJ databases">
        <authorList>
            <person name="Gaulin E."/>
            <person name="Dumas B."/>
        </authorList>
    </citation>
    <scope>NUCLEOTIDE SEQUENCE [LARGE SCALE GENOMIC DNA]</scope>
    <source>
        <strain evidence="7">CBS 568.67</strain>
    </source>
</reference>
<dbReference type="GO" id="GO:0006508">
    <property type="term" value="P:proteolysis"/>
    <property type="evidence" value="ECO:0007669"/>
    <property type="project" value="InterPro"/>
</dbReference>
<feature type="signal peptide" evidence="4">
    <location>
        <begin position="1"/>
        <end position="19"/>
    </location>
</feature>
<evidence type="ECO:0000256" key="2">
    <source>
        <dbReference type="ARBA" id="ARBA00023157"/>
    </source>
</evidence>
<accession>A0A485LHU2</accession>